<evidence type="ECO:0000313" key="1">
    <source>
        <dbReference type="EnsemblPlants" id="EMT17668"/>
    </source>
</evidence>
<dbReference type="AlphaFoldDB" id="N1R0Y9"/>
<dbReference type="EnsemblPlants" id="EMT17668">
    <property type="protein sequence ID" value="EMT17668"/>
    <property type="gene ID" value="F775_24128"/>
</dbReference>
<protein>
    <submittedName>
        <fullName evidence="1">Uncharacterized protein</fullName>
    </submittedName>
</protein>
<accession>N1R0Y9</accession>
<proteinExistence type="predicted"/>
<organism evidence="1">
    <name type="scientific">Aegilops tauschii</name>
    <name type="common">Tausch's goatgrass</name>
    <name type="synonym">Aegilops squarrosa</name>
    <dbReference type="NCBI Taxonomy" id="37682"/>
    <lineage>
        <taxon>Eukaryota</taxon>
        <taxon>Viridiplantae</taxon>
        <taxon>Streptophyta</taxon>
        <taxon>Embryophyta</taxon>
        <taxon>Tracheophyta</taxon>
        <taxon>Spermatophyta</taxon>
        <taxon>Magnoliopsida</taxon>
        <taxon>Liliopsida</taxon>
        <taxon>Poales</taxon>
        <taxon>Poaceae</taxon>
        <taxon>BOP clade</taxon>
        <taxon>Pooideae</taxon>
        <taxon>Triticodae</taxon>
        <taxon>Triticeae</taxon>
        <taxon>Triticinae</taxon>
        <taxon>Aegilops</taxon>
    </lineage>
</organism>
<reference evidence="1" key="1">
    <citation type="submission" date="2015-06" db="UniProtKB">
        <authorList>
            <consortium name="EnsemblPlants"/>
        </authorList>
    </citation>
    <scope>IDENTIFICATION</scope>
</reference>
<sequence>MKGTRRQRVGGKCTGEQLPGKCWNRASKHFLSAPVKLYMYVRILLCSKFIVEKSGTS</sequence>
<name>N1R0Y9_AEGTA</name>